<dbReference type="EMBL" id="NTHN02000045">
    <property type="protein sequence ID" value="MCT4372405.1"/>
    <property type="molecule type" value="Genomic_DNA"/>
</dbReference>
<dbReference type="Proteomes" id="UP000217448">
    <property type="component" value="Unassembled WGS sequence"/>
</dbReference>
<accession>A0A2A3JQW6</accession>
<comment type="caution">
    <text evidence="4">The sequence shown here is derived from an EMBL/GenBank/DDBJ whole genome shotgun (WGS) entry which is preliminary data.</text>
</comment>
<reference evidence="5" key="2">
    <citation type="submission" date="2023-07" db="EMBL/GenBank/DDBJ databases">
        <title>Yangia mangrovi SAOS 153D genome.</title>
        <authorList>
            <person name="Verma A."/>
            <person name="Pal Y."/>
            <person name="Sundharam S."/>
            <person name="Bisht B."/>
            <person name="Srinivasan K."/>
        </authorList>
    </citation>
    <scope>NUCLEOTIDE SEQUENCE [LARGE SCALE GENOMIC DNA]</scope>
    <source>
        <strain evidence="5">SAOS 153D</strain>
    </source>
</reference>
<dbReference type="OrthoDB" id="9780943at2"/>
<dbReference type="InterPro" id="IPR042100">
    <property type="entry name" value="Bug_dom1"/>
</dbReference>
<dbReference type="PIRSF" id="PIRSF017082">
    <property type="entry name" value="YflP"/>
    <property type="match status" value="1"/>
</dbReference>
<evidence type="ECO:0000313" key="3">
    <source>
        <dbReference type="EMBL" id="MCT4372405.1"/>
    </source>
</evidence>
<evidence type="ECO:0000313" key="4">
    <source>
        <dbReference type="EMBL" id="PBD16849.1"/>
    </source>
</evidence>
<evidence type="ECO:0000256" key="2">
    <source>
        <dbReference type="SAM" id="SignalP"/>
    </source>
</evidence>
<gene>
    <name evidence="3" type="ORF">CLG85_019655</name>
    <name evidence="4" type="ORF">CLG85_23335</name>
</gene>
<dbReference type="AlphaFoldDB" id="A0A2A3JQW6"/>
<evidence type="ECO:0000256" key="1">
    <source>
        <dbReference type="ARBA" id="ARBA00006987"/>
    </source>
</evidence>
<evidence type="ECO:0000313" key="5">
    <source>
        <dbReference type="Proteomes" id="UP000217448"/>
    </source>
</evidence>
<reference evidence="3" key="3">
    <citation type="submission" date="2024-05" db="EMBL/GenBank/DDBJ databases">
        <title>Yangia mangrovi SAOS 153D genome.</title>
        <authorList>
            <person name="Verma A."/>
            <person name="Pal Y."/>
            <person name="Sundharam S."/>
            <person name="Bisht B."/>
            <person name="Srinivasan K."/>
        </authorList>
    </citation>
    <scope>NUCLEOTIDE SEQUENCE</scope>
    <source>
        <strain evidence="3">SAOS 153D</strain>
    </source>
</reference>
<protein>
    <submittedName>
        <fullName evidence="3">Tripartite tricarboxylate transporter substrate binding protein</fullName>
    </submittedName>
</protein>
<organism evidence="4">
    <name type="scientific">Alloyangia mangrovi</name>
    <dbReference type="NCBI Taxonomy" id="1779329"/>
    <lineage>
        <taxon>Bacteria</taxon>
        <taxon>Pseudomonadati</taxon>
        <taxon>Pseudomonadota</taxon>
        <taxon>Alphaproteobacteria</taxon>
        <taxon>Rhodobacterales</taxon>
        <taxon>Roseobacteraceae</taxon>
        <taxon>Alloyangia</taxon>
    </lineage>
</organism>
<dbReference type="EMBL" id="NTHN01000522">
    <property type="protein sequence ID" value="PBD16849.1"/>
    <property type="molecule type" value="Genomic_DNA"/>
</dbReference>
<dbReference type="PANTHER" id="PTHR42928:SF5">
    <property type="entry name" value="BLR1237 PROTEIN"/>
    <property type="match status" value="1"/>
</dbReference>
<proteinExistence type="inferred from homology"/>
<feature type="chain" id="PRO_5013376865" evidence="2">
    <location>
        <begin position="22"/>
        <end position="323"/>
    </location>
</feature>
<sequence length="323" mass="34975">MKKTLIAAAMGLMMAPVAALADYPEKPITVVVPNSAGGIFYNAALSISKRLEETMGQPVTVSPMPGAATATGTRFVAEQPADGYTVEFIHEGAIQASLLGMTGFDIFEKFEPIATVMTLTPGIFTQGDAPFSSLKEMADYAKANPGAVKIAINTGSSAHVAMADMTKEMGIFDDVRLVHAAGGGPAFQAALLSGDVNVVQMNPMILADMVKTWQVKAIANTTIGERDPLLPDVPTMEEQGYTTPITLTSTGIFWMRRDTPQEIKDYWRDQIQALLADDETRAEMEKELKNKLKFTTGDEMMQMLETSRDQRAASLKELGLLRE</sequence>
<keyword evidence="5" id="KW-1185">Reference proteome</keyword>
<keyword evidence="2" id="KW-0732">Signal</keyword>
<feature type="signal peptide" evidence="2">
    <location>
        <begin position="1"/>
        <end position="21"/>
    </location>
</feature>
<name>A0A2A3JQW6_9RHOB</name>
<dbReference type="SUPFAM" id="SSF53850">
    <property type="entry name" value="Periplasmic binding protein-like II"/>
    <property type="match status" value="1"/>
</dbReference>
<dbReference type="Pfam" id="PF03401">
    <property type="entry name" value="TctC"/>
    <property type="match status" value="1"/>
</dbReference>
<dbReference type="CDD" id="cd07012">
    <property type="entry name" value="PBP2_Bug_TTT"/>
    <property type="match status" value="1"/>
</dbReference>
<reference evidence="4" key="1">
    <citation type="submission" date="2017-09" db="EMBL/GenBank/DDBJ databases">
        <title>Yangia sp. SAOS 153D whole genome sequencing.</title>
        <authorList>
            <person name="Verma A."/>
            <person name="Krishnamurthi S."/>
        </authorList>
    </citation>
    <scope>NUCLEOTIDE SEQUENCE [LARGE SCALE GENOMIC DNA]</scope>
    <source>
        <strain evidence="4">SAOS 153D</strain>
    </source>
</reference>
<dbReference type="RefSeq" id="WP_095884303.1">
    <property type="nucleotide sequence ID" value="NZ_NTHN02000045.1"/>
</dbReference>
<dbReference type="InterPro" id="IPR005064">
    <property type="entry name" value="BUG"/>
</dbReference>
<dbReference type="Gene3D" id="3.40.190.150">
    <property type="entry name" value="Bordetella uptake gene, domain 1"/>
    <property type="match status" value="1"/>
</dbReference>
<dbReference type="PANTHER" id="PTHR42928">
    <property type="entry name" value="TRICARBOXYLATE-BINDING PROTEIN"/>
    <property type="match status" value="1"/>
</dbReference>
<comment type="similarity">
    <text evidence="1">Belongs to the UPF0065 (bug) family.</text>
</comment>
<dbReference type="Gene3D" id="3.40.190.10">
    <property type="entry name" value="Periplasmic binding protein-like II"/>
    <property type="match status" value="1"/>
</dbReference>